<dbReference type="OrthoDB" id="6059693at2759"/>
<dbReference type="PROSITE" id="PS50070">
    <property type="entry name" value="KRINGLE_2"/>
    <property type="match status" value="1"/>
</dbReference>
<dbReference type="SMART" id="SM00130">
    <property type="entry name" value="KR"/>
    <property type="match status" value="1"/>
</dbReference>
<evidence type="ECO:0000313" key="5">
    <source>
        <dbReference type="EMBL" id="ELU14989.1"/>
    </source>
</evidence>
<dbReference type="GO" id="GO:0005102">
    <property type="term" value="F:signaling receptor binding"/>
    <property type="evidence" value="ECO:0007669"/>
    <property type="project" value="TreeGrafter"/>
</dbReference>
<dbReference type="Gene3D" id="2.40.20.10">
    <property type="entry name" value="Plasminogen Kringle 4"/>
    <property type="match status" value="1"/>
</dbReference>
<dbReference type="EnsemblMetazoa" id="CapteT49991">
    <property type="protein sequence ID" value="CapteP49991"/>
    <property type="gene ID" value="CapteG49991"/>
</dbReference>
<dbReference type="EMBL" id="KB294122">
    <property type="protein sequence ID" value="ELU14989.1"/>
    <property type="molecule type" value="Genomic_DNA"/>
</dbReference>
<evidence type="ECO:0000313" key="6">
    <source>
        <dbReference type="EnsemblMetazoa" id="CapteP49991"/>
    </source>
</evidence>
<dbReference type="HOGENOM" id="CLU_158332_0_1_1"/>
<gene>
    <name evidence="5" type="ORF">CAPTEDRAFT_49991</name>
</gene>
<accession>R7V8U3</accession>
<keyword evidence="1 3" id="KW-0420">Kringle</keyword>
<proteinExistence type="predicted"/>
<dbReference type="PRINTS" id="PR00018">
    <property type="entry name" value="KRINGLE"/>
</dbReference>
<dbReference type="InterPro" id="IPR050759">
    <property type="entry name" value="Serine_protease_kringle"/>
</dbReference>
<keyword evidence="2" id="KW-1015">Disulfide bond</keyword>
<dbReference type="Proteomes" id="UP000014760">
    <property type="component" value="Unassembled WGS sequence"/>
</dbReference>
<organism evidence="5">
    <name type="scientific">Capitella teleta</name>
    <name type="common">Polychaete worm</name>
    <dbReference type="NCBI Taxonomy" id="283909"/>
    <lineage>
        <taxon>Eukaryota</taxon>
        <taxon>Metazoa</taxon>
        <taxon>Spiralia</taxon>
        <taxon>Lophotrochozoa</taxon>
        <taxon>Annelida</taxon>
        <taxon>Polychaeta</taxon>
        <taxon>Sedentaria</taxon>
        <taxon>Scolecida</taxon>
        <taxon>Capitellidae</taxon>
        <taxon>Capitella</taxon>
    </lineage>
</organism>
<dbReference type="InterPro" id="IPR000001">
    <property type="entry name" value="Kringle"/>
</dbReference>
<reference evidence="5 7" key="2">
    <citation type="journal article" date="2013" name="Nature">
        <title>Insights into bilaterian evolution from three spiralian genomes.</title>
        <authorList>
            <person name="Simakov O."/>
            <person name="Marletaz F."/>
            <person name="Cho S.J."/>
            <person name="Edsinger-Gonzales E."/>
            <person name="Havlak P."/>
            <person name="Hellsten U."/>
            <person name="Kuo D.H."/>
            <person name="Larsson T."/>
            <person name="Lv J."/>
            <person name="Arendt D."/>
            <person name="Savage R."/>
            <person name="Osoegawa K."/>
            <person name="de Jong P."/>
            <person name="Grimwood J."/>
            <person name="Chapman J.A."/>
            <person name="Shapiro H."/>
            <person name="Aerts A."/>
            <person name="Otillar R.P."/>
            <person name="Terry A.Y."/>
            <person name="Boore J.L."/>
            <person name="Grigoriev I.V."/>
            <person name="Lindberg D.R."/>
            <person name="Seaver E.C."/>
            <person name="Weisblat D.A."/>
            <person name="Putnam N.H."/>
            <person name="Rokhsar D.S."/>
        </authorList>
    </citation>
    <scope>NUCLEOTIDE SEQUENCE</scope>
    <source>
        <strain evidence="5 7">I ESC-2004</strain>
    </source>
</reference>
<dbReference type="EMBL" id="AMQN01004673">
    <property type="status" value="NOT_ANNOTATED_CDS"/>
    <property type="molecule type" value="Genomic_DNA"/>
</dbReference>
<dbReference type="GO" id="GO:0005615">
    <property type="term" value="C:extracellular space"/>
    <property type="evidence" value="ECO:0007669"/>
    <property type="project" value="TreeGrafter"/>
</dbReference>
<dbReference type="InterPro" id="IPR013806">
    <property type="entry name" value="Kringle-like"/>
</dbReference>
<feature type="non-terminal residue" evidence="5">
    <location>
        <position position="80"/>
    </location>
</feature>
<feature type="domain" description="Kringle" evidence="4">
    <location>
        <begin position="1"/>
        <end position="80"/>
    </location>
</feature>
<dbReference type="STRING" id="283909.R7V8U3"/>
<protein>
    <recommendedName>
        <fullName evidence="4">Kringle domain-containing protein</fullName>
    </recommendedName>
</protein>
<name>R7V8U3_CAPTE</name>
<dbReference type="InterPro" id="IPR038178">
    <property type="entry name" value="Kringle_sf"/>
</dbReference>
<dbReference type="PANTHER" id="PTHR24261:SF7">
    <property type="entry name" value="KRINGLE DOMAIN-CONTAINING PROTEIN"/>
    <property type="match status" value="1"/>
</dbReference>
<evidence type="ECO:0000313" key="7">
    <source>
        <dbReference type="Proteomes" id="UP000014760"/>
    </source>
</evidence>
<evidence type="ECO:0000256" key="3">
    <source>
        <dbReference type="PROSITE-ProRule" id="PRU00121"/>
    </source>
</evidence>
<dbReference type="Pfam" id="PF00051">
    <property type="entry name" value="Kringle"/>
    <property type="match status" value="1"/>
</dbReference>
<sequence>SGYSYEGFTSITVSGRPCQSWGQQTPHSHPYSSFRFFPDYSMSTAGNHCRNPNNSRSLGPWCYVNSEDGDEWEYCDVPEC</sequence>
<dbReference type="PANTHER" id="PTHR24261">
    <property type="entry name" value="PLASMINOGEN-RELATED"/>
    <property type="match status" value="1"/>
</dbReference>
<reference evidence="7" key="1">
    <citation type="submission" date="2012-12" db="EMBL/GenBank/DDBJ databases">
        <authorList>
            <person name="Hellsten U."/>
            <person name="Grimwood J."/>
            <person name="Chapman J.A."/>
            <person name="Shapiro H."/>
            <person name="Aerts A."/>
            <person name="Otillar R.P."/>
            <person name="Terry A.Y."/>
            <person name="Boore J.L."/>
            <person name="Simakov O."/>
            <person name="Marletaz F."/>
            <person name="Cho S.-J."/>
            <person name="Edsinger-Gonzales E."/>
            <person name="Havlak P."/>
            <person name="Kuo D.-H."/>
            <person name="Larsson T."/>
            <person name="Lv J."/>
            <person name="Arendt D."/>
            <person name="Savage R."/>
            <person name="Osoegawa K."/>
            <person name="de Jong P."/>
            <person name="Lindberg D.R."/>
            <person name="Seaver E.C."/>
            <person name="Weisblat D.A."/>
            <person name="Putnam N.H."/>
            <person name="Grigoriev I.V."/>
            <person name="Rokhsar D.S."/>
        </authorList>
    </citation>
    <scope>NUCLEOTIDE SEQUENCE</scope>
    <source>
        <strain evidence="7">I ESC-2004</strain>
    </source>
</reference>
<keyword evidence="7" id="KW-1185">Reference proteome</keyword>
<dbReference type="GO" id="GO:0004175">
    <property type="term" value="F:endopeptidase activity"/>
    <property type="evidence" value="ECO:0007669"/>
    <property type="project" value="TreeGrafter"/>
</dbReference>
<evidence type="ECO:0000256" key="2">
    <source>
        <dbReference type="ARBA" id="ARBA00023157"/>
    </source>
</evidence>
<evidence type="ECO:0000259" key="4">
    <source>
        <dbReference type="PROSITE" id="PS50070"/>
    </source>
</evidence>
<feature type="non-terminal residue" evidence="5">
    <location>
        <position position="1"/>
    </location>
</feature>
<comment type="caution">
    <text evidence="3">Lacks conserved residue(s) required for the propagation of feature annotation.</text>
</comment>
<dbReference type="SUPFAM" id="SSF57440">
    <property type="entry name" value="Kringle-like"/>
    <property type="match status" value="1"/>
</dbReference>
<reference evidence="6" key="3">
    <citation type="submission" date="2015-06" db="UniProtKB">
        <authorList>
            <consortium name="EnsemblMetazoa"/>
        </authorList>
    </citation>
    <scope>IDENTIFICATION</scope>
</reference>
<evidence type="ECO:0000256" key="1">
    <source>
        <dbReference type="ARBA" id="ARBA00022572"/>
    </source>
</evidence>
<dbReference type="AlphaFoldDB" id="R7V8U3"/>
<dbReference type="OMA" id="IPRNSWC"/>